<dbReference type="Proteomes" id="UP001597040">
    <property type="component" value="Unassembled WGS sequence"/>
</dbReference>
<proteinExistence type="predicted"/>
<evidence type="ECO:0000313" key="2">
    <source>
        <dbReference type="Proteomes" id="UP001597040"/>
    </source>
</evidence>
<dbReference type="Pfam" id="PF11553">
    <property type="entry name" value="DUF3231"/>
    <property type="match status" value="1"/>
</dbReference>
<organism evidence="1 2">
    <name type="scientific">Virgibacillus byunsanensis</name>
    <dbReference type="NCBI Taxonomy" id="570945"/>
    <lineage>
        <taxon>Bacteria</taxon>
        <taxon>Bacillati</taxon>
        <taxon>Bacillota</taxon>
        <taxon>Bacilli</taxon>
        <taxon>Bacillales</taxon>
        <taxon>Bacillaceae</taxon>
        <taxon>Virgibacillus</taxon>
    </lineage>
</organism>
<evidence type="ECO:0000313" key="1">
    <source>
        <dbReference type="EMBL" id="MFD1039697.1"/>
    </source>
</evidence>
<sequence length="62" mass="7158">MEITELQWGFLPRRDIAAKYAEFIKDTGQFSEDGANILIKNGWMEKPPQADDKLKLAKKKHP</sequence>
<dbReference type="InterPro" id="IPR021617">
    <property type="entry name" value="DUF3231"/>
</dbReference>
<name>A0ABW3LPY3_9BACI</name>
<keyword evidence="2" id="KW-1185">Reference proteome</keyword>
<accession>A0ABW3LPY3</accession>
<gene>
    <name evidence="1" type="ORF">ACFQ3N_15015</name>
</gene>
<reference evidence="2" key="1">
    <citation type="journal article" date="2019" name="Int. J. Syst. Evol. Microbiol.">
        <title>The Global Catalogue of Microorganisms (GCM) 10K type strain sequencing project: providing services to taxonomists for standard genome sequencing and annotation.</title>
        <authorList>
            <consortium name="The Broad Institute Genomics Platform"/>
            <consortium name="The Broad Institute Genome Sequencing Center for Infectious Disease"/>
            <person name="Wu L."/>
            <person name="Ma J."/>
        </authorList>
    </citation>
    <scope>NUCLEOTIDE SEQUENCE [LARGE SCALE GENOMIC DNA]</scope>
    <source>
        <strain evidence="2">CCUG 56754</strain>
    </source>
</reference>
<protein>
    <submittedName>
        <fullName evidence="1">DUF3231 family protein</fullName>
    </submittedName>
</protein>
<dbReference type="EMBL" id="JBHTKJ010000044">
    <property type="protein sequence ID" value="MFD1039697.1"/>
    <property type="molecule type" value="Genomic_DNA"/>
</dbReference>
<comment type="caution">
    <text evidence="1">The sequence shown here is derived from an EMBL/GenBank/DDBJ whole genome shotgun (WGS) entry which is preliminary data.</text>
</comment>